<proteinExistence type="predicted"/>
<name>A0ABX1RT20_9FLAO</name>
<gene>
    <name evidence="1" type="ORF">HHX25_04230</name>
</gene>
<keyword evidence="2" id="KW-1185">Reference proteome</keyword>
<comment type="caution">
    <text evidence="1">The sequence shown here is derived from an EMBL/GenBank/DDBJ whole genome shotgun (WGS) entry which is preliminary data.</text>
</comment>
<evidence type="ECO:0000313" key="1">
    <source>
        <dbReference type="EMBL" id="NMH86699.1"/>
    </source>
</evidence>
<organism evidence="1 2">
    <name type="scientific">Flavivirga algicola</name>
    <dbReference type="NCBI Taxonomy" id="2729136"/>
    <lineage>
        <taxon>Bacteria</taxon>
        <taxon>Pseudomonadati</taxon>
        <taxon>Bacteroidota</taxon>
        <taxon>Flavobacteriia</taxon>
        <taxon>Flavobacteriales</taxon>
        <taxon>Flavobacteriaceae</taxon>
        <taxon>Flavivirga</taxon>
    </lineage>
</organism>
<protein>
    <submittedName>
        <fullName evidence="1">Uncharacterized protein</fullName>
    </submittedName>
</protein>
<dbReference type="EMBL" id="JABBHF010000002">
    <property type="protein sequence ID" value="NMH86699.1"/>
    <property type="molecule type" value="Genomic_DNA"/>
</dbReference>
<dbReference type="Proteomes" id="UP000746690">
    <property type="component" value="Unassembled WGS sequence"/>
</dbReference>
<evidence type="ECO:0000313" key="2">
    <source>
        <dbReference type="Proteomes" id="UP000746690"/>
    </source>
</evidence>
<sequence>MEINKNIEDKVKDTLSAVDTIEAVKVSPFFKDKTMQKLFTEKEEVPLIGTWFSPKLQLATLVCFIVLNILAFTQLDDNKYDEDISEFAETYGLSSGSDTSLFN</sequence>
<reference evidence="1 2" key="1">
    <citation type="submission" date="2020-04" db="EMBL/GenBank/DDBJ databases">
        <title>A Flavivirga sp. nov.</title>
        <authorList>
            <person name="Sun X."/>
        </authorList>
    </citation>
    <scope>NUCLEOTIDE SEQUENCE [LARGE SCALE GENOMIC DNA]</scope>
    <source>
        <strain evidence="1 2">Y03</strain>
    </source>
</reference>
<accession>A0ABX1RT20</accession>
<dbReference type="RefSeq" id="WP_169670477.1">
    <property type="nucleotide sequence ID" value="NZ_JABBHF010000002.1"/>
</dbReference>